<keyword evidence="2" id="KW-1185">Reference proteome</keyword>
<sequence length="79" mass="9027">MDVTKFGVDWKPNRKRRMTIEIMIGMAGTTGQENDASKKKVLLFLDNATSHPDIKLRQCQGPCVFFHPMSHPSQPLDRE</sequence>
<gene>
    <name evidence="1" type="ORF">ANN_17527</name>
</gene>
<evidence type="ECO:0000313" key="2">
    <source>
        <dbReference type="Proteomes" id="UP001148838"/>
    </source>
</evidence>
<evidence type="ECO:0000313" key="1">
    <source>
        <dbReference type="EMBL" id="KAJ4437384.1"/>
    </source>
</evidence>
<accession>A0ABQ8ST85</accession>
<evidence type="ECO:0008006" key="3">
    <source>
        <dbReference type="Google" id="ProtNLM"/>
    </source>
</evidence>
<proteinExistence type="predicted"/>
<protein>
    <recommendedName>
        <fullName evidence="3">DDE-1 domain-containing protein</fullName>
    </recommendedName>
</protein>
<reference evidence="1 2" key="1">
    <citation type="journal article" date="2022" name="Allergy">
        <title>Genome assembly and annotation of Periplaneta americana reveal a comprehensive cockroach allergen profile.</title>
        <authorList>
            <person name="Wang L."/>
            <person name="Xiong Q."/>
            <person name="Saelim N."/>
            <person name="Wang L."/>
            <person name="Nong W."/>
            <person name="Wan A.T."/>
            <person name="Shi M."/>
            <person name="Liu X."/>
            <person name="Cao Q."/>
            <person name="Hui J.H.L."/>
            <person name="Sookrung N."/>
            <person name="Leung T.F."/>
            <person name="Tungtrongchitr A."/>
            <person name="Tsui S.K.W."/>
        </authorList>
    </citation>
    <scope>NUCLEOTIDE SEQUENCE [LARGE SCALE GENOMIC DNA]</scope>
    <source>
        <strain evidence="1">PWHHKU_190912</strain>
    </source>
</reference>
<organism evidence="1 2">
    <name type="scientific">Periplaneta americana</name>
    <name type="common">American cockroach</name>
    <name type="synonym">Blatta americana</name>
    <dbReference type="NCBI Taxonomy" id="6978"/>
    <lineage>
        <taxon>Eukaryota</taxon>
        <taxon>Metazoa</taxon>
        <taxon>Ecdysozoa</taxon>
        <taxon>Arthropoda</taxon>
        <taxon>Hexapoda</taxon>
        <taxon>Insecta</taxon>
        <taxon>Pterygota</taxon>
        <taxon>Neoptera</taxon>
        <taxon>Polyneoptera</taxon>
        <taxon>Dictyoptera</taxon>
        <taxon>Blattodea</taxon>
        <taxon>Blattoidea</taxon>
        <taxon>Blattidae</taxon>
        <taxon>Blattinae</taxon>
        <taxon>Periplaneta</taxon>
    </lineage>
</organism>
<comment type="caution">
    <text evidence="1">The sequence shown here is derived from an EMBL/GenBank/DDBJ whole genome shotgun (WGS) entry which is preliminary data.</text>
</comment>
<name>A0ABQ8ST85_PERAM</name>
<dbReference type="EMBL" id="JAJSOF020000021">
    <property type="protein sequence ID" value="KAJ4437384.1"/>
    <property type="molecule type" value="Genomic_DNA"/>
</dbReference>
<dbReference type="Proteomes" id="UP001148838">
    <property type="component" value="Unassembled WGS sequence"/>
</dbReference>